<dbReference type="PROSITE" id="PS00018">
    <property type="entry name" value="EF_HAND_1"/>
    <property type="match status" value="2"/>
</dbReference>
<dbReference type="GO" id="GO:0005509">
    <property type="term" value="F:calcium ion binding"/>
    <property type="evidence" value="ECO:0007669"/>
    <property type="project" value="InterPro"/>
</dbReference>
<evidence type="ECO:0000256" key="2">
    <source>
        <dbReference type="ARBA" id="ARBA00022737"/>
    </source>
</evidence>
<keyword evidence="1" id="KW-0479">Metal-binding</keyword>
<protein>
    <submittedName>
        <fullName evidence="4">Calcium-binding protein</fullName>
    </submittedName>
</protein>
<dbReference type="RefSeq" id="WP_163659116.1">
    <property type="nucleotide sequence ID" value="NZ_QXHD01000004.1"/>
</dbReference>
<dbReference type="Proteomes" id="UP000481033">
    <property type="component" value="Unassembled WGS sequence"/>
</dbReference>
<comment type="caution">
    <text evidence="4">The sequence shown here is derived from an EMBL/GenBank/DDBJ whole genome shotgun (WGS) entry which is preliminary data.</text>
</comment>
<dbReference type="InterPro" id="IPR002048">
    <property type="entry name" value="EF_hand_dom"/>
</dbReference>
<gene>
    <name evidence="4" type="ORF">DXZ20_17735</name>
</gene>
<dbReference type="InterPro" id="IPR018247">
    <property type="entry name" value="EF_Hand_1_Ca_BS"/>
</dbReference>
<evidence type="ECO:0000256" key="1">
    <source>
        <dbReference type="ARBA" id="ARBA00022723"/>
    </source>
</evidence>
<evidence type="ECO:0000259" key="3">
    <source>
        <dbReference type="PROSITE" id="PS50222"/>
    </source>
</evidence>
<keyword evidence="5" id="KW-1185">Reference proteome</keyword>
<dbReference type="SUPFAM" id="SSF47473">
    <property type="entry name" value="EF-hand"/>
    <property type="match status" value="1"/>
</dbReference>
<feature type="domain" description="EF-hand" evidence="3">
    <location>
        <begin position="5"/>
        <end position="40"/>
    </location>
</feature>
<name>A0A6M0RNZ6_9CYAN</name>
<dbReference type="EMBL" id="QXHD01000004">
    <property type="protein sequence ID" value="NEZ57483.1"/>
    <property type="molecule type" value="Genomic_DNA"/>
</dbReference>
<keyword evidence="2" id="KW-0677">Repeat</keyword>
<dbReference type="PROSITE" id="PS50222">
    <property type="entry name" value="EF_HAND_2"/>
    <property type="match status" value="2"/>
</dbReference>
<proteinExistence type="predicted"/>
<dbReference type="AlphaFoldDB" id="A0A6M0RNZ6"/>
<dbReference type="SMART" id="SM00054">
    <property type="entry name" value="EFh"/>
    <property type="match status" value="3"/>
</dbReference>
<organism evidence="4 5">
    <name type="scientific">Adonisia turfae CCMR0081</name>
    <dbReference type="NCBI Taxonomy" id="2292702"/>
    <lineage>
        <taxon>Bacteria</taxon>
        <taxon>Bacillati</taxon>
        <taxon>Cyanobacteriota</taxon>
        <taxon>Adonisia</taxon>
        <taxon>Adonisia turfae</taxon>
    </lineage>
</organism>
<reference evidence="4 5" key="1">
    <citation type="journal article" date="2020" name="Microb. Ecol.">
        <title>Ecogenomics of the Marine Benthic Filamentous Cyanobacterium Adonisia.</title>
        <authorList>
            <person name="Walter J.M."/>
            <person name="Coutinho F.H."/>
            <person name="Leomil L."/>
            <person name="Hargreaves P.I."/>
            <person name="Campeao M.E."/>
            <person name="Vieira V.V."/>
            <person name="Silva B.S."/>
            <person name="Fistarol G.O."/>
            <person name="Salomon P.S."/>
            <person name="Sawabe T."/>
            <person name="Mino S."/>
            <person name="Hosokawa M."/>
            <person name="Miyashita H."/>
            <person name="Maruyama F."/>
            <person name="van Verk M.C."/>
            <person name="Dutilh B.E."/>
            <person name="Thompson C.C."/>
            <person name="Thompson F.L."/>
        </authorList>
    </citation>
    <scope>NUCLEOTIDE SEQUENCE [LARGE SCALE GENOMIC DNA]</scope>
    <source>
        <strain evidence="4 5">CCMR0081</strain>
    </source>
</reference>
<sequence length="181" mass="20777">MLTDIQTRKLTKLFHLYDANDDGVLVQQDFIALAQRLANLRQEVQAASHQEQILTHFQQDWACLCAAADQNCDARITLREWLTYYEQILNDIKQYASRVIALVTLLFAAFDQDNDGQISEQEWISLLSVFNVLPIYASSIFLNLDVNQDGVLNQDEVLTLIHDFFYINEPSAPANFIFGPY</sequence>
<feature type="domain" description="EF-hand" evidence="3">
    <location>
        <begin position="98"/>
        <end position="133"/>
    </location>
</feature>
<dbReference type="PANTHER" id="PTHR10827:SF98">
    <property type="entry name" value="45 KDA CALCIUM-BINDING PROTEIN"/>
    <property type="match status" value="1"/>
</dbReference>
<evidence type="ECO:0000313" key="5">
    <source>
        <dbReference type="Proteomes" id="UP000481033"/>
    </source>
</evidence>
<dbReference type="InterPro" id="IPR011992">
    <property type="entry name" value="EF-hand-dom_pair"/>
</dbReference>
<evidence type="ECO:0000313" key="4">
    <source>
        <dbReference type="EMBL" id="NEZ57483.1"/>
    </source>
</evidence>
<dbReference type="Pfam" id="PF13202">
    <property type="entry name" value="EF-hand_5"/>
    <property type="match status" value="1"/>
</dbReference>
<dbReference type="Gene3D" id="1.10.238.10">
    <property type="entry name" value="EF-hand"/>
    <property type="match status" value="1"/>
</dbReference>
<accession>A0A6M0RNZ6</accession>
<dbReference type="PANTHER" id="PTHR10827">
    <property type="entry name" value="RETICULOCALBIN"/>
    <property type="match status" value="1"/>
</dbReference>